<dbReference type="Proteomes" id="UP000237381">
    <property type="component" value="Unassembled WGS sequence"/>
</dbReference>
<gene>
    <name evidence="1" type="ORF">B0G62_10751</name>
</gene>
<dbReference type="Gene3D" id="2.160.10.10">
    <property type="entry name" value="Hexapeptide repeat proteins"/>
    <property type="match status" value="1"/>
</dbReference>
<dbReference type="EMBL" id="PQGA01000007">
    <property type="protein sequence ID" value="POR51025.1"/>
    <property type="molecule type" value="Genomic_DNA"/>
</dbReference>
<dbReference type="InterPro" id="IPR011004">
    <property type="entry name" value="Trimer_LpxA-like_sf"/>
</dbReference>
<dbReference type="AlphaFoldDB" id="A0A2S4M8T0"/>
<comment type="caution">
    <text evidence="1">The sequence shown here is derived from an EMBL/GenBank/DDBJ whole genome shotgun (WGS) entry which is preliminary data.</text>
</comment>
<evidence type="ECO:0000313" key="2">
    <source>
        <dbReference type="Proteomes" id="UP000237381"/>
    </source>
</evidence>
<evidence type="ECO:0000313" key="1">
    <source>
        <dbReference type="EMBL" id="POR51025.1"/>
    </source>
</evidence>
<organism evidence="1 2">
    <name type="scientific">Paraburkholderia eburnea</name>
    <dbReference type="NCBI Taxonomy" id="1189126"/>
    <lineage>
        <taxon>Bacteria</taxon>
        <taxon>Pseudomonadati</taxon>
        <taxon>Pseudomonadota</taxon>
        <taxon>Betaproteobacteria</taxon>
        <taxon>Burkholderiales</taxon>
        <taxon>Burkholderiaceae</taxon>
        <taxon>Paraburkholderia</taxon>
    </lineage>
</organism>
<dbReference type="SUPFAM" id="SSF51161">
    <property type="entry name" value="Trimeric LpxA-like enzymes"/>
    <property type="match status" value="1"/>
</dbReference>
<accession>A0A2S4M8T0</accession>
<keyword evidence="2" id="KW-1185">Reference proteome</keyword>
<protein>
    <submittedName>
        <fullName evidence="1">Uncharacterized protein</fullName>
    </submittedName>
</protein>
<name>A0A2S4M8T0_9BURK</name>
<dbReference type="RefSeq" id="WP_208624230.1">
    <property type="nucleotide sequence ID" value="NZ_PQGA01000007.1"/>
</dbReference>
<reference evidence="1 2" key="1">
    <citation type="submission" date="2018-01" db="EMBL/GenBank/DDBJ databases">
        <title>Genomic Encyclopedia of Type Strains, Phase III (KMG-III): the genomes of soil and plant-associated and newly described type strains.</title>
        <authorList>
            <person name="Whitman W."/>
        </authorList>
    </citation>
    <scope>NUCLEOTIDE SEQUENCE [LARGE SCALE GENOMIC DNA]</scope>
    <source>
        <strain evidence="1 2">JCM 18070</strain>
    </source>
</reference>
<proteinExistence type="predicted"/>
<sequence length="73" mass="7997">MKTVIGGLLLYINNFLANCVPSHFVWQVFAVGEGAVVAASVEPYAIVAGVSARAIGRRRDQLDGSTRYRRLFK</sequence>